<evidence type="ECO:0000256" key="2">
    <source>
        <dbReference type="ARBA" id="ARBA00007998"/>
    </source>
</evidence>
<accession>A0A3M8DKL4</accession>
<dbReference type="InterPro" id="IPR004761">
    <property type="entry name" value="Spore_GerAB"/>
</dbReference>
<feature type="transmembrane region" description="Helical" evidence="8">
    <location>
        <begin position="121"/>
        <end position="143"/>
    </location>
</feature>
<protein>
    <submittedName>
        <fullName evidence="9">Spore gernimation protein GerB</fullName>
    </submittedName>
</protein>
<proteinExistence type="inferred from homology"/>
<keyword evidence="6 8" id="KW-1133">Transmembrane helix</keyword>
<sequence>MRGGFLVQTIVKENYLISGFFVFFLIHASQTGIGMLQFQRMAIYGAEQDSWLAVLFTGISLHLVLWMMYQMLRNPSKDVIEVHRFCFGKYMGNAASLLLIAYFFMTALTVLRVYIHVLQVWIFPSLQTWELSLIFIGILSYLVTGGFRALTGFCFFSVILSTLLMAAFYFPLEYGQLHHLLPIFNHSLSDLLLSAQSSSIIFLGFETLLLYFPFLRTPQESMKWAHLGLLFSTLKYAVLLVITLLYFSQGHLIHSLWPTLEMAKIIEIQFLERFELLFIFSWFMIIIPTVCIPLWCCTRILKRVCRIKPSWSLVILMTCLMVASILVQDQLEVDFLGNFSSVTGLYFVYVYIPLLFIFYKIIERIKLRRNHL</sequence>
<keyword evidence="10" id="KW-1185">Reference proteome</keyword>
<evidence type="ECO:0000256" key="3">
    <source>
        <dbReference type="ARBA" id="ARBA00022448"/>
    </source>
</evidence>
<dbReference type="EMBL" id="RHHU01000003">
    <property type="protein sequence ID" value="RNB88564.1"/>
    <property type="molecule type" value="Genomic_DNA"/>
</dbReference>
<feature type="transmembrane region" description="Helical" evidence="8">
    <location>
        <begin position="15"/>
        <end position="38"/>
    </location>
</feature>
<organism evidence="9 10">
    <name type="scientific">Brevibacillus nitrificans</name>
    <dbReference type="NCBI Taxonomy" id="651560"/>
    <lineage>
        <taxon>Bacteria</taxon>
        <taxon>Bacillati</taxon>
        <taxon>Bacillota</taxon>
        <taxon>Bacilli</taxon>
        <taxon>Bacillales</taxon>
        <taxon>Paenibacillaceae</taxon>
        <taxon>Brevibacillus</taxon>
    </lineage>
</organism>
<dbReference type="PANTHER" id="PTHR34975:SF2">
    <property type="entry name" value="SPORE GERMINATION PROTEIN A2"/>
    <property type="match status" value="1"/>
</dbReference>
<dbReference type="GO" id="GO:0009847">
    <property type="term" value="P:spore germination"/>
    <property type="evidence" value="ECO:0007669"/>
    <property type="project" value="InterPro"/>
</dbReference>
<evidence type="ECO:0000313" key="10">
    <source>
        <dbReference type="Proteomes" id="UP000269573"/>
    </source>
</evidence>
<evidence type="ECO:0000313" key="9">
    <source>
        <dbReference type="EMBL" id="RNB88564.1"/>
    </source>
</evidence>
<keyword evidence="7 8" id="KW-0472">Membrane</keyword>
<evidence type="ECO:0000256" key="6">
    <source>
        <dbReference type="ARBA" id="ARBA00022989"/>
    </source>
</evidence>
<evidence type="ECO:0000256" key="1">
    <source>
        <dbReference type="ARBA" id="ARBA00004141"/>
    </source>
</evidence>
<dbReference type="Proteomes" id="UP000269573">
    <property type="component" value="Unassembled WGS sequence"/>
</dbReference>
<keyword evidence="4" id="KW-0309">Germination</keyword>
<feature type="transmembrane region" description="Helical" evidence="8">
    <location>
        <begin position="50"/>
        <end position="69"/>
    </location>
</feature>
<evidence type="ECO:0000256" key="4">
    <source>
        <dbReference type="ARBA" id="ARBA00022544"/>
    </source>
</evidence>
<feature type="transmembrane region" description="Helical" evidence="8">
    <location>
        <begin position="191"/>
        <end position="212"/>
    </location>
</feature>
<name>A0A3M8DKL4_9BACL</name>
<reference evidence="9 10" key="1">
    <citation type="submission" date="2018-10" db="EMBL/GenBank/DDBJ databases">
        <title>Phylogenomics of Brevibacillus.</title>
        <authorList>
            <person name="Dunlap C."/>
        </authorList>
    </citation>
    <scope>NUCLEOTIDE SEQUENCE [LARGE SCALE GENOMIC DNA]</scope>
    <source>
        <strain evidence="9 10">JCM 15774</strain>
    </source>
</reference>
<evidence type="ECO:0000256" key="5">
    <source>
        <dbReference type="ARBA" id="ARBA00022692"/>
    </source>
</evidence>
<feature type="transmembrane region" description="Helical" evidence="8">
    <location>
        <begin position="339"/>
        <end position="359"/>
    </location>
</feature>
<dbReference type="NCBIfam" id="TIGR00912">
    <property type="entry name" value="2A0309"/>
    <property type="match status" value="1"/>
</dbReference>
<feature type="transmembrane region" description="Helical" evidence="8">
    <location>
        <begin position="276"/>
        <end position="297"/>
    </location>
</feature>
<comment type="caution">
    <text evidence="9">The sequence shown here is derived from an EMBL/GenBank/DDBJ whole genome shotgun (WGS) entry which is preliminary data.</text>
</comment>
<feature type="transmembrane region" description="Helical" evidence="8">
    <location>
        <begin position="150"/>
        <end position="171"/>
    </location>
</feature>
<evidence type="ECO:0000256" key="7">
    <source>
        <dbReference type="ARBA" id="ARBA00023136"/>
    </source>
</evidence>
<feature type="transmembrane region" description="Helical" evidence="8">
    <location>
        <begin position="90"/>
        <end position="115"/>
    </location>
</feature>
<dbReference type="GO" id="GO:0016020">
    <property type="term" value="C:membrane"/>
    <property type="evidence" value="ECO:0007669"/>
    <property type="project" value="UniProtKB-SubCell"/>
</dbReference>
<keyword evidence="5 8" id="KW-0812">Transmembrane</keyword>
<dbReference type="Pfam" id="PF03845">
    <property type="entry name" value="Spore_permease"/>
    <property type="match status" value="1"/>
</dbReference>
<comment type="similarity">
    <text evidence="2">Belongs to the amino acid-polyamine-organocation (APC) superfamily. Spore germination protein (SGP) (TC 2.A.3.9) family.</text>
</comment>
<gene>
    <name evidence="9" type="ORF">EDM59_05450</name>
</gene>
<keyword evidence="3" id="KW-0813">Transport</keyword>
<comment type="subcellular location">
    <subcellularLocation>
        <location evidence="1">Membrane</location>
        <topology evidence="1">Multi-pass membrane protein</topology>
    </subcellularLocation>
</comment>
<dbReference type="AlphaFoldDB" id="A0A3M8DKL4"/>
<dbReference type="PANTHER" id="PTHR34975">
    <property type="entry name" value="SPORE GERMINATION PROTEIN A2"/>
    <property type="match status" value="1"/>
</dbReference>
<evidence type="ECO:0000256" key="8">
    <source>
        <dbReference type="SAM" id="Phobius"/>
    </source>
</evidence>
<feature type="transmembrane region" description="Helical" evidence="8">
    <location>
        <begin position="309"/>
        <end position="327"/>
    </location>
</feature>
<feature type="transmembrane region" description="Helical" evidence="8">
    <location>
        <begin position="224"/>
        <end position="247"/>
    </location>
</feature>